<accession>A0AAP0SEU0</accession>
<dbReference type="InterPro" id="IPR002885">
    <property type="entry name" value="PPR_rpt"/>
</dbReference>
<evidence type="ECO:0000256" key="1">
    <source>
        <dbReference type="ARBA" id="ARBA00022737"/>
    </source>
</evidence>
<sequence length="200" mass="22770">MPSRTVVSWNIMITGYSKWGRYNEALTFFSNMHHSNMKLNESTFTSVLSVCARIPWLPDGKQIHALALKFGFERFKLVGSSLLYFYSNCFEIGEAQWVFDELSGRNGLLWSLMLVGYVQCNLMSDAFHVFVNRPTRDVVAWTTLISGYSKREDGCERALELFWLMRESGEVTPNEFTMDCVVRACGRLGVLGEGRGVQCS</sequence>
<dbReference type="PROSITE" id="PS51375">
    <property type="entry name" value="PPR"/>
    <property type="match status" value="2"/>
</dbReference>
<protein>
    <recommendedName>
        <fullName evidence="5">Pentatricopeptide repeat-containing protein</fullName>
    </recommendedName>
</protein>
<dbReference type="Pfam" id="PF13041">
    <property type="entry name" value="PPR_2"/>
    <property type="match status" value="2"/>
</dbReference>
<dbReference type="InterPro" id="IPR046960">
    <property type="entry name" value="PPR_At4g14850-like_plant"/>
</dbReference>
<dbReference type="NCBIfam" id="TIGR00756">
    <property type="entry name" value="PPR"/>
    <property type="match status" value="2"/>
</dbReference>
<feature type="repeat" description="PPR" evidence="2">
    <location>
        <begin position="5"/>
        <end position="39"/>
    </location>
</feature>
<dbReference type="Proteomes" id="UP001415857">
    <property type="component" value="Unassembled WGS sequence"/>
</dbReference>
<dbReference type="GO" id="GO:0009451">
    <property type="term" value="P:RNA modification"/>
    <property type="evidence" value="ECO:0007669"/>
    <property type="project" value="InterPro"/>
</dbReference>
<keyword evidence="1" id="KW-0677">Repeat</keyword>
<dbReference type="EMBL" id="JBBPBK010000001">
    <property type="protein sequence ID" value="KAK9293104.1"/>
    <property type="molecule type" value="Genomic_DNA"/>
</dbReference>
<evidence type="ECO:0008006" key="5">
    <source>
        <dbReference type="Google" id="ProtNLM"/>
    </source>
</evidence>
<evidence type="ECO:0000313" key="3">
    <source>
        <dbReference type="EMBL" id="KAK9293104.1"/>
    </source>
</evidence>
<dbReference type="Gene3D" id="1.25.40.10">
    <property type="entry name" value="Tetratricopeptide repeat domain"/>
    <property type="match status" value="2"/>
</dbReference>
<reference evidence="3 4" key="1">
    <citation type="journal article" date="2024" name="Plant J.">
        <title>Genome sequences and population genomics reveal climatic adaptation and genomic divergence between two closely related sweetgum species.</title>
        <authorList>
            <person name="Xu W.Q."/>
            <person name="Ren C.Q."/>
            <person name="Zhang X.Y."/>
            <person name="Comes H.P."/>
            <person name="Liu X.H."/>
            <person name="Li Y.G."/>
            <person name="Kettle C.J."/>
            <person name="Jalonen R."/>
            <person name="Gaisberger H."/>
            <person name="Ma Y.Z."/>
            <person name="Qiu Y.X."/>
        </authorList>
    </citation>
    <scope>NUCLEOTIDE SEQUENCE [LARGE SCALE GENOMIC DNA]</scope>
    <source>
        <strain evidence="3">Hangzhou</strain>
    </source>
</reference>
<comment type="caution">
    <text evidence="3">The sequence shown here is derived from an EMBL/GenBank/DDBJ whole genome shotgun (WGS) entry which is preliminary data.</text>
</comment>
<keyword evidence="4" id="KW-1185">Reference proteome</keyword>
<gene>
    <name evidence="3" type="ORF">L1049_021090</name>
</gene>
<dbReference type="AlphaFoldDB" id="A0AAP0SEU0"/>
<name>A0AAP0SEU0_LIQFO</name>
<dbReference type="GO" id="GO:0003723">
    <property type="term" value="F:RNA binding"/>
    <property type="evidence" value="ECO:0007669"/>
    <property type="project" value="InterPro"/>
</dbReference>
<dbReference type="Pfam" id="PF01535">
    <property type="entry name" value="PPR"/>
    <property type="match status" value="1"/>
</dbReference>
<dbReference type="InterPro" id="IPR011990">
    <property type="entry name" value="TPR-like_helical_dom_sf"/>
</dbReference>
<feature type="repeat" description="PPR" evidence="2">
    <location>
        <begin position="137"/>
        <end position="172"/>
    </location>
</feature>
<evidence type="ECO:0000256" key="2">
    <source>
        <dbReference type="PROSITE-ProRule" id="PRU00708"/>
    </source>
</evidence>
<proteinExistence type="predicted"/>
<dbReference type="PANTHER" id="PTHR47926">
    <property type="entry name" value="PENTATRICOPEPTIDE REPEAT-CONTAINING PROTEIN"/>
    <property type="match status" value="1"/>
</dbReference>
<evidence type="ECO:0000313" key="4">
    <source>
        <dbReference type="Proteomes" id="UP001415857"/>
    </source>
</evidence>
<organism evidence="3 4">
    <name type="scientific">Liquidambar formosana</name>
    <name type="common">Formosan gum</name>
    <dbReference type="NCBI Taxonomy" id="63359"/>
    <lineage>
        <taxon>Eukaryota</taxon>
        <taxon>Viridiplantae</taxon>
        <taxon>Streptophyta</taxon>
        <taxon>Embryophyta</taxon>
        <taxon>Tracheophyta</taxon>
        <taxon>Spermatophyta</taxon>
        <taxon>Magnoliopsida</taxon>
        <taxon>eudicotyledons</taxon>
        <taxon>Gunneridae</taxon>
        <taxon>Pentapetalae</taxon>
        <taxon>Saxifragales</taxon>
        <taxon>Altingiaceae</taxon>
        <taxon>Liquidambar</taxon>
    </lineage>
</organism>